<dbReference type="AlphaFoldDB" id="A0A9R1X5R4"/>
<proteinExistence type="predicted"/>
<evidence type="ECO:0000313" key="1">
    <source>
        <dbReference type="EMBL" id="KAJ0200331.1"/>
    </source>
</evidence>
<gene>
    <name evidence="1" type="ORF">LSAT_V11C600312610</name>
</gene>
<dbReference type="PANTHER" id="PTHR34459">
    <property type="entry name" value="OS01G0264500 PROTEIN"/>
    <property type="match status" value="1"/>
</dbReference>
<accession>A0A9R1X5R4</accession>
<dbReference type="EMBL" id="NBSK02000006">
    <property type="protein sequence ID" value="KAJ0200331.1"/>
    <property type="molecule type" value="Genomic_DNA"/>
</dbReference>
<dbReference type="Proteomes" id="UP000235145">
    <property type="component" value="Unassembled WGS sequence"/>
</dbReference>
<keyword evidence="2" id="KW-1185">Reference proteome</keyword>
<dbReference type="Gramene" id="rna-gnl|WGS:NBSK|LSAT_6X36260_mrna">
    <property type="protein sequence ID" value="cds-PLY90613.1"/>
    <property type="gene ID" value="gene-LSAT_6X36260"/>
</dbReference>
<dbReference type="PANTHER" id="PTHR34459:SF2">
    <property type="entry name" value="TRANSMEMBRANE PROTEIN"/>
    <property type="match status" value="1"/>
</dbReference>
<protein>
    <submittedName>
        <fullName evidence="1">Uncharacterized protein</fullName>
    </submittedName>
</protein>
<reference evidence="1 2" key="1">
    <citation type="journal article" date="2017" name="Nat. Commun.">
        <title>Genome assembly with in vitro proximity ligation data and whole-genome triplication in lettuce.</title>
        <authorList>
            <person name="Reyes-Chin-Wo S."/>
            <person name="Wang Z."/>
            <person name="Yang X."/>
            <person name="Kozik A."/>
            <person name="Arikit S."/>
            <person name="Song C."/>
            <person name="Xia L."/>
            <person name="Froenicke L."/>
            <person name="Lavelle D.O."/>
            <person name="Truco M.J."/>
            <person name="Xia R."/>
            <person name="Zhu S."/>
            <person name="Xu C."/>
            <person name="Xu H."/>
            <person name="Xu X."/>
            <person name="Cox K."/>
            <person name="Korf I."/>
            <person name="Meyers B.C."/>
            <person name="Michelmore R.W."/>
        </authorList>
    </citation>
    <scope>NUCLEOTIDE SEQUENCE [LARGE SCALE GENOMIC DNA]</scope>
    <source>
        <strain evidence="2">cv. Salinas</strain>
        <tissue evidence="1">Seedlings</tissue>
    </source>
</reference>
<sequence>MGAREVYEEKLRTRNLYHEPTIKPGLGTPRCPRCLSSLKSTSGLKFEDSISILGIPYIQKHAKNQTSGLNTKYDMGFQISLNSVLHLTMLLQVPHITLFH</sequence>
<evidence type="ECO:0000313" key="2">
    <source>
        <dbReference type="Proteomes" id="UP000235145"/>
    </source>
</evidence>
<comment type="caution">
    <text evidence="1">The sequence shown here is derived from an EMBL/GenBank/DDBJ whole genome shotgun (WGS) entry which is preliminary data.</text>
</comment>
<name>A0A9R1X5R4_LACSA</name>
<organism evidence="1 2">
    <name type="scientific">Lactuca sativa</name>
    <name type="common">Garden lettuce</name>
    <dbReference type="NCBI Taxonomy" id="4236"/>
    <lineage>
        <taxon>Eukaryota</taxon>
        <taxon>Viridiplantae</taxon>
        <taxon>Streptophyta</taxon>
        <taxon>Embryophyta</taxon>
        <taxon>Tracheophyta</taxon>
        <taxon>Spermatophyta</taxon>
        <taxon>Magnoliopsida</taxon>
        <taxon>eudicotyledons</taxon>
        <taxon>Gunneridae</taxon>
        <taxon>Pentapetalae</taxon>
        <taxon>asterids</taxon>
        <taxon>campanulids</taxon>
        <taxon>Asterales</taxon>
        <taxon>Asteraceae</taxon>
        <taxon>Cichorioideae</taxon>
        <taxon>Cichorieae</taxon>
        <taxon>Lactucinae</taxon>
        <taxon>Lactuca</taxon>
    </lineage>
</organism>
<dbReference type="OrthoDB" id="1898192at2759"/>